<keyword evidence="2" id="KW-1185">Reference proteome</keyword>
<accession>A0ABD5S5Z4</accession>
<sequence length="143" mass="15212">VALVLSVAVVGVDRGTGDVTYSATLVDSVTVADSSGYEREVRLGTVTFRNPSPVPKETGYARYDACLVGVDVPERRGPEIGADVDYYSNDLLPGGATRTANLTAYLPRGVTNTTSTFTVVRTNACPDSSATPTIAVYEREPYR</sequence>
<organism evidence="1 2">
    <name type="scientific">Halobium palmae</name>
    <dbReference type="NCBI Taxonomy" id="1776492"/>
    <lineage>
        <taxon>Archaea</taxon>
        <taxon>Methanobacteriati</taxon>
        <taxon>Methanobacteriota</taxon>
        <taxon>Stenosarchaea group</taxon>
        <taxon>Halobacteria</taxon>
        <taxon>Halobacteriales</taxon>
        <taxon>Haloferacaceae</taxon>
        <taxon>Halobium</taxon>
    </lineage>
</organism>
<dbReference type="AlphaFoldDB" id="A0ABD5S5Z4"/>
<evidence type="ECO:0000313" key="1">
    <source>
        <dbReference type="EMBL" id="MFC6726427.1"/>
    </source>
</evidence>
<evidence type="ECO:0000313" key="2">
    <source>
        <dbReference type="Proteomes" id="UP001596328"/>
    </source>
</evidence>
<dbReference type="EMBL" id="JBHSWU010001106">
    <property type="protein sequence ID" value="MFC6726427.1"/>
    <property type="molecule type" value="Genomic_DNA"/>
</dbReference>
<gene>
    <name evidence="1" type="ORF">ACFQE1_19075</name>
</gene>
<comment type="caution">
    <text evidence="1">The sequence shown here is derived from an EMBL/GenBank/DDBJ whole genome shotgun (WGS) entry which is preliminary data.</text>
</comment>
<reference evidence="1 2" key="1">
    <citation type="journal article" date="2019" name="Int. J. Syst. Evol. Microbiol.">
        <title>The Global Catalogue of Microorganisms (GCM) 10K type strain sequencing project: providing services to taxonomists for standard genome sequencing and annotation.</title>
        <authorList>
            <consortium name="The Broad Institute Genomics Platform"/>
            <consortium name="The Broad Institute Genome Sequencing Center for Infectious Disease"/>
            <person name="Wu L."/>
            <person name="Ma J."/>
        </authorList>
    </citation>
    <scope>NUCLEOTIDE SEQUENCE [LARGE SCALE GENOMIC DNA]</scope>
    <source>
        <strain evidence="1 2">NBRC 111368</strain>
    </source>
</reference>
<name>A0ABD5S5Z4_9EURY</name>
<feature type="non-terminal residue" evidence="1">
    <location>
        <position position="1"/>
    </location>
</feature>
<dbReference type="Proteomes" id="UP001596328">
    <property type="component" value="Unassembled WGS sequence"/>
</dbReference>
<proteinExistence type="predicted"/>
<protein>
    <submittedName>
        <fullName evidence="1">Uncharacterized protein</fullName>
    </submittedName>
</protein>